<organism evidence="2 3">
    <name type="scientific">Ricinus communis</name>
    <name type="common">Castor bean</name>
    <dbReference type="NCBI Taxonomy" id="3988"/>
    <lineage>
        <taxon>Eukaryota</taxon>
        <taxon>Viridiplantae</taxon>
        <taxon>Streptophyta</taxon>
        <taxon>Embryophyta</taxon>
        <taxon>Tracheophyta</taxon>
        <taxon>Spermatophyta</taxon>
        <taxon>Magnoliopsida</taxon>
        <taxon>eudicotyledons</taxon>
        <taxon>Gunneridae</taxon>
        <taxon>Pentapetalae</taxon>
        <taxon>rosids</taxon>
        <taxon>fabids</taxon>
        <taxon>Malpighiales</taxon>
        <taxon>Euphorbiaceae</taxon>
        <taxon>Acalyphoideae</taxon>
        <taxon>Acalypheae</taxon>
        <taxon>Ricinus</taxon>
    </lineage>
</organism>
<feature type="region of interest" description="Disordered" evidence="1">
    <location>
        <begin position="36"/>
        <end position="57"/>
    </location>
</feature>
<reference evidence="3" key="1">
    <citation type="journal article" date="2010" name="Nat. Biotechnol.">
        <title>Draft genome sequence of the oilseed species Ricinus communis.</title>
        <authorList>
            <person name="Chan A.P."/>
            <person name="Crabtree J."/>
            <person name="Zhao Q."/>
            <person name="Lorenzi H."/>
            <person name="Orvis J."/>
            <person name="Puiu D."/>
            <person name="Melake-Berhan A."/>
            <person name="Jones K.M."/>
            <person name="Redman J."/>
            <person name="Chen G."/>
            <person name="Cahoon E.B."/>
            <person name="Gedil M."/>
            <person name="Stanke M."/>
            <person name="Haas B.J."/>
            <person name="Wortman J.R."/>
            <person name="Fraser-Liggett C.M."/>
            <person name="Ravel J."/>
            <person name="Rabinowicz P.D."/>
        </authorList>
    </citation>
    <scope>NUCLEOTIDE SEQUENCE [LARGE SCALE GENOMIC DNA]</scope>
    <source>
        <strain evidence="3">cv. Hale</strain>
    </source>
</reference>
<dbReference type="InParanoid" id="B9T2R4"/>
<protein>
    <submittedName>
        <fullName evidence="2">Uncharacterized protein</fullName>
    </submittedName>
</protein>
<dbReference type="PANTHER" id="PTHR34665">
    <property type="entry name" value="DUF3741 DOMAIN-CONTAINING PROTEIN"/>
    <property type="match status" value="1"/>
</dbReference>
<evidence type="ECO:0000256" key="1">
    <source>
        <dbReference type="SAM" id="MobiDB-lite"/>
    </source>
</evidence>
<keyword evidence="3" id="KW-1185">Reference proteome</keyword>
<dbReference type="PANTHER" id="PTHR34665:SF4">
    <property type="entry name" value="DUF3741 DOMAIN-CONTAINING PROTEIN"/>
    <property type="match status" value="1"/>
</dbReference>
<feature type="compositionally biased region" description="Low complexity" evidence="1">
    <location>
        <begin position="37"/>
        <end position="54"/>
    </location>
</feature>
<evidence type="ECO:0000313" key="3">
    <source>
        <dbReference type="Proteomes" id="UP000008311"/>
    </source>
</evidence>
<dbReference type="AlphaFoldDB" id="B9T2R4"/>
<sequence>MREFDATKAHFHHHHRHQTFKPSRYKLEAMKKIAECSAQRSSSSSPSSSWQMQSPVHTEDNSLLDAYEVERISNQLDYLLESSSSRLYSKYLDRDIYGQKSSNSTISSSSDIDYSTSSIRAMKKKNKKFLKGIWMRPTVVCGTRDDVDSRAFKGSQPRPPPVPGRHVPVVRMAICRRPRAAHV</sequence>
<gene>
    <name evidence="2" type="ORF">RCOM_0593530</name>
</gene>
<accession>B9T2R4</accession>
<evidence type="ECO:0000313" key="2">
    <source>
        <dbReference type="EMBL" id="EEF29849.1"/>
    </source>
</evidence>
<dbReference type="EMBL" id="EQ974390">
    <property type="protein sequence ID" value="EEF29849.1"/>
    <property type="molecule type" value="Genomic_DNA"/>
</dbReference>
<dbReference type="Proteomes" id="UP000008311">
    <property type="component" value="Unassembled WGS sequence"/>
</dbReference>
<name>B9T2R4_RICCO</name>
<proteinExistence type="predicted"/>